<dbReference type="GO" id="GO:0005886">
    <property type="term" value="C:plasma membrane"/>
    <property type="evidence" value="ECO:0007669"/>
    <property type="project" value="UniProtKB-SubCell"/>
</dbReference>
<dbReference type="InterPro" id="IPR010559">
    <property type="entry name" value="Sig_transdc_His_kin_internal"/>
</dbReference>
<keyword evidence="7" id="KW-1133">Transmembrane helix</keyword>
<dbReference type="PROSITE" id="PS50885">
    <property type="entry name" value="HAMP"/>
    <property type="match status" value="1"/>
</dbReference>
<dbReference type="GO" id="GO:0000155">
    <property type="term" value="F:phosphorelay sensor kinase activity"/>
    <property type="evidence" value="ECO:0007669"/>
    <property type="project" value="InterPro"/>
</dbReference>
<reference evidence="9 10" key="1">
    <citation type="submission" date="2022-10" db="EMBL/GenBank/DDBJ databases">
        <title>Comparative genomic analysis of Cohnella hashimotonis sp. nov., isolated from the International Space Station.</title>
        <authorList>
            <person name="Simpson A."/>
            <person name="Venkateswaran K."/>
        </authorList>
    </citation>
    <scope>NUCLEOTIDE SEQUENCE [LARGE SCALE GENOMIC DNA]</scope>
    <source>
        <strain evidence="9 10">DSM 18997</strain>
    </source>
</reference>
<dbReference type="RefSeq" id="WP_277565109.1">
    <property type="nucleotide sequence ID" value="NZ_JAPDHZ010000002.1"/>
</dbReference>
<dbReference type="SMART" id="SM00304">
    <property type="entry name" value="HAMP"/>
    <property type="match status" value="1"/>
</dbReference>
<dbReference type="PANTHER" id="PTHR34220">
    <property type="entry name" value="SENSOR HISTIDINE KINASE YPDA"/>
    <property type="match status" value="1"/>
</dbReference>
<dbReference type="InterPro" id="IPR050640">
    <property type="entry name" value="Bact_2-comp_sensor_kinase"/>
</dbReference>
<gene>
    <name evidence="9" type="ORF">OMP38_11090</name>
</gene>
<keyword evidence="6 7" id="KW-0472">Membrane</keyword>
<name>A0A9X4KFV0_9BACL</name>
<dbReference type="Pfam" id="PF00672">
    <property type="entry name" value="HAMP"/>
    <property type="match status" value="1"/>
</dbReference>
<feature type="transmembrane region" description="Helical" evidence="7">
    <location>
        <begin position="12"/>
        <end position="33"/>
    </location>
</feature>
<evidence type="ECO:0000256" key="5">
    <source>
        <dbReference type="ARBA" id="ARBA00022777"/>
    </source>
</evidence>
<evidence type="ECO:0000256" key="4">
    <source>
        <dbReference type="ARBA" id="ARBA00022679"/>
    </source>
</evidence>
<dbReference type="PANTHER" id="PTHR34220:SF7">
    <property type="entry name" value="SENSOR HISTIDINE KINASE YPDA"/>
    <property type="match status" value="1"/>
</dbReference>
<evidence type="ECO:0000256" key="3">
    <source>
        <dbReference type="ARBA" id="ARBA00022553"/>
    </source>
</evidence>
<proteinExistence type="predicted"/>
<dbReference type="SUPFAM" id="SSF158472">
    <property type="entry name" value="HAMP domain-like"/>
    <property type="match status" value="1"/>
</dbReference>
<dbReference type="EMBL" id="JAPDHZ010000002">
    <property type="protein sequence ID" value="MDG0791352.1"/>
    <property type="molecule type" value="Genomic_DNA"/>
</dbReference>
<evidence type="ECO:0000256" key="7">
    <source>
        <dbReference type="SAM" id="Phobius"/>
    </source>
</evidence>
<dbReference type="SUPFAM" id="SSF55874">
    <property type="entry name" value="ATPase domain of HSP90 chaperone/DNA topoisomerase II/histidine kinase"/>
    <property type="match status" value="1"/>
</dbReference>
<accession>A0A9X4KFV0</accession>
<evidence type="ECO:0000259" key="8">
    <source>
        <dbReference type="PROSITE" id="PS50885"/>
    </source>
</evidence>
<evidence type="ECO:0000256" key="1">
    <source>
        <dbReference type="ARBA" id="ARBA00004651"/>
    </source>
</evidence>
<dbReference type="Proteomes" id="UP001153387">
    <property type="component" value="Unassembled WGS sequence"/>
</dbReference>
<keyword evidence="3" id="KW-0597">Phosphoprotein</keyword>
<dbReference type="Pfam" id="PF06580">
    <property type="entry name" value="His_kinase"/>
    <property type="match status" value="1"/>
</dbReference>
<dbReference type="InterPro" id="IPR003594">
    <property type="entry name" value="HATPase_dom"/>
</dbReference>
<dbReference type="Pfam" id="PF02518">
    <property type="entry name" value="HATPase_c"/>
    <property type="match status" value="1"/>
</dbReference>
<evidence type="ECO:0000313" key="9">
    <source>
        <dbReference type="EMBL" id="MDG0791352.1"/>
    </source>
</evidence>
<keyword evidence="5 9" id="KW-0418">Kinase</keyword>
<evidence type="ECO:0000256" key="2">
    <source>
        <dbReference type="ARBA" id="ARBA00022475"/>
    </source>
</evidence>
<organism evidence="9 10">
    <name type="scientific">Cohnella ginsengisoli</name>
    <dbReference type="NCBI Taxonomy" id="425004"/>
    <lineage>
        <taxon>Bacteria</taxon>
        <taxon>Bacillati</taxon>
        <taxon>Bacillota</taxon>
        <taxon>Bacilli</taxon>
        <taxon>Bacillales</taxon>
        <taxon>Paenibacillaceae</taxon>
        <taxon>Cohnella</taxon>
    </lineage>
</organism>
<keyword evidence="10" id="KW-1185">Reference proteome</keyword>
<feature type="transmembrane region" description="Helical" evidence="7">
    <location>
        <begin position="295"/>
        <end position="315"/>
    </location>
</feature>
<keyword evidence="7" id="KW-0812">Transmembrane</keyword>
<comment type="subcellular location">
    <subcellularLocation>
        <location evidence="1">Cell membrane</location>
        <topology evidence="1">Multi-pass membrane protein</topology>
    </subcellularLocation>
</comment>
<dbReference type="InterPro" id="IPR003660">
    <property type="entry name" value="HAMP_dom"/>
</dbReference>
<dbReference type="Gene3D" id="6.10.340.10">
    <property type="match status" value="1"/>
</dbReference>
<keyword evidence="2" id="KW-1003">Cell membrane</keyword>
<comment type="caution">
    <text evidence="9">The sequence shown here is derived from an EMBL/GenBank/DDBJ whole genome shotgun (WGS) entry which is preliminary data.</text>
</comment>
<dbReference type="CDD" id="cd06225">
    <property type="entry name" value="HAMP"/>
    <property type="match status" value="1"/>
</dbReference>
<protein>
    <submittedName>
        <fullName evidence="9">Sensor histidine kinase</fullName>
    </submittedName>
</protein>
<dbReference type="InterPro" id="IPR036890">
    <property type="entry name" value="HATPase_C_sf"/>
</dbReference>
<dbReference type="Gene3D" id="3.30.565.10">
    <property type="entry name" value="Histidine kinase-like ATPase, C-terminal domain"/>
    <property type="match status" value="1"/>
</dbReference>
<feature type="domain" description="HAMP" evidence="8">
    <location>
        <begin position="316"/>
        <end position="370"/>
    </location>
</feature>
<dbReference type="AlphaFoldDB" id="A0A9X4KFV0"/>
<evidence type="ECO:0000313" key="10">
    <source>
        <dbReference type="Proteomes" id="UP001153387"/>
    </source>
</evidence>
<sequence>MIRPRKPQRLMSKAILFVAALMVLPMLLISWYANERASLAIQQQTGKAFLELNRQNLATMDRLMDAVDQNLVAMLRTSLIQSWDGPAERTSGERVGQYVETEKLLENYSGEVQYSFFALTQNPDDYDFAPYTDLSDSGVFLPEGQRTLPWLQQTLDKRGGPAMQIIGRFGYATSPSLTLSYSRAVSDLSGGGRMVGVLVATNIDGALVKQMNAFALPKGANSTLTDAEGRVLSGRTAATGTLYRLPEGGQELLPRVRIAGDSMYVYQDSDAYGYRLIYEIPLASLVGSHQTVQSIILVSAACYVLIVLLVLFYFVRSVLRPMSQLARLARAFEPGRPIAAEFAEQARSDEIGLLYRSFHAMTGRINQLIEERYGMELKQKESELMLMHSQITPHLLYNTLDSIYWYGIQGGVPEVAEMVRDLSTVLRIGLSRGKEMITVREELSHAVAYMQLQDRRYRHSFQYAVNADEDTLDCMLPKVIIQPLVENAILHGVGKMEGEGEVEVRVRLDGGDLLIVVRDNGFRPVDLAKIEALLAGTSGADGGFGIRSVHRRVTLRFGSDYGLRYEARESGGTRAELRLPRLLKNGDEQPSGHGAVR</sequence>
<evidence type="ECO:0000256" key="6">
    <source>
        <dbReference type="ARBA" id="ARBA00023136"/>
    </source>
</evidence>
<keyword evidence="4" id="KW-0808">Transferase</keyword>